<reference evidence="2" key="1">
    <citation type="submission" date="2017-05" db="EMBL/GenBank/DDBJ databases">
        <title>Characterization of a new densovirus infecting in Chinese wheat aphid, Sitobion miscanthi (Hemiptera: Aphididae).</title>
        <authorList>
            <person name="Li T."/>
            <person name="Wu Y."/>
        </authorList>
    </citation>
    <scope>NUCLEOTIDE SEQUENCE</scope>
    <source>
        <strain evidence="2">Yuanyang</strain>
    </source>
</reference>
<feature type="region of interest" description="Disordered" evidence="1">
    <location>
        <begin position="144"/>
        <end position="266"/>
    </location>
</feature>
<dbReference type="EMBL" id="MF083940">
    <property type="protein sequence ID" value="AWS20450.1"/>
    <property type="molecule type" value="Genomic_DNA"/>
</dbReference>
<organism evidence="2">
    <name type="scientific">Sitobion miscanthi densovirus</name>
    <dbReference type="NCBI Taxonomy" id="2218538"/>
    <lineage>
        <taxon>Viruses</taxon>
        <taxon>Monodnaviria</taxon>
        <taxon>Shotokuvirae</taxon>
        <taxon>Cossaviricota</taxon>
        <taxon>Quintoviricetes</taxon>
        <taxon>Piccovirales</taxon>
        <taxon>Parvoviridae</taxon>
        <taxon>Densovirinae</taxon>
    </lineage>
</organism>
<evidence type="ECO:0000313" key="2">
    <source>
        <dbReference type="EMBL" id="AWS20450.1"/>
    </source>
</evidence>
<accession>A0A2U9K3B7</accession>
<dbReference type="InterPro" id="IPR003433">
    <property type="entry name" value="Capsid_VP4_densovirus"/>
</dbReference>
<protein>
    <submittedName>
        <fullName evidence="2">VP</fullName>
    </submittedName>
</protein>
<evidence type="ECO:0000256" key="1">
    <source>
        <dbReference type="SAM" id="MobiDB-lite"/>
    </source>
</evidence>
<dbReference type="SUPFAM" id="SSF88645">
    <property type="entry name" value="ssDNA viruses"/>
    <property type="match status" value="1"/>
</dbReference>
<dbReference type="GO" id="GO:0005198">
    <property type="term" value="F:structural molecule activity"/>
    <property type="evidence" value="ECO:0007669"/>
    <property type="project" value="InterPro"/>
</dbReference>
<name>A0A2U9K3B7_9VIRU</name>
<dbReference type="Pfam" id="PF02336">
    <property type="entry name" value="Denso_VP4"/>
    <property type="match status" value="1"/>
</dbReference>
<sequence length="719" mass="78640">MSSRVNNDLRALKDDDTGIVAVPPQNKINLGKSGTSNEGITWFGSSYVGPGNLLTDQEGHFIGKALPTSAIDKVAFQHDADYFNATDVSKDNIWEIDKKAIKSALQVSDPYLGNYATAIGLVLKRGADLVDQFVTGNQTAIYPNHPNTSGKFFDPTPYINNSGVEEDPDLDWSYDGNGDPNVVPGTPEPVASSSSNHVGPTEEHWSGGTDTMATSGGGTKRGADSSSGSGSAPKRANTSLPGTGNEGAGDPDTGNPSPENAVIPRPISNTGGFTMVFRKVHTFISYGAAWKVVKHPGSNSAYFGTTSLMNVPVDQPWFYMSPSEFKVLPRGALCTSVRCRGVMRNPRTAFETNSSTSSLATLNQNKFMVKADGLNLSTRGVNRTLHFGNNTEPMDVTGTEAYENHTLTYIEKMYGQTIDGQFKVSEGHCLPASYMNLPLMYNSYFCNFVNTGHNLGRMGWERFNEKITKVDASFTVGTTVVDYEYKPQCGLLTPQHDPFFDGLVSVQEPDTGSFHSFGLQNSNLEIIDDIDANSATVQRRTDNKLNHFGNTAWKRMFGNARYYTPIDCGQYVRQWDTNNHSSSVQPSVHVGVYPVHKLTTSTNSIVPVSFTDIECTWDFETEMTISFGCPQSRVAFDRLHVEYEKSWMVPEDHFNQNMYYRGDLSVVHGKYVAPTKVSQPNASNTVTEKELTHGGTVKTLAQMNEANVDATTPAAPSRK</sequence>
<proteinExistence type="predicted"/>
<dbReference type="InterPro" id="IPR016184">
    <property type="entry name" value="Capsid/spike_ssDNA_virus"/>
</dbReference>